<name>A0A5C5GBS1_9RHOB</name>
<dbReference type="InterPro" id="IPR052158">
    <property type="entry name" value="INH-QAR"/>
</dbReference>
<evidence type="ECO:0000313" key="6">
    <source>
        <dbReference type="Proteomes" id="UP000314011"/>
    </source>
</evidence>
<dbReference type="PANTHER" id="PTHR43130">
    <property type="entry name" value="ARAC-FAMILY TRANSCRIPTIONAL REGULATOR"/>
    <property type="match status" value="1"/>
</dbReference>
<evidence type="ECO:0000259" key="4">
    <source>
        <dbReference type="PROSITE" id="PS01124"/>
    </source>
</evidence>
<dbReference type="CDD" id="cd03137">
    <property type="entry name" value="GATase1_AraC_1"/>
    <property type="match status" value="1"/>
</dbReference>
<organism evidence="5 6">
    <name type="scientific">Pelagovum pacificum</name>
    <dbReference type="NCBI Taxonomy" id="2588711"/>
    <lineage>
        <taxon>Bacteria</taxon>
        <taxon>Pseudomonadati</taxon>
        <taxon>Pseudomonadota</taxon>
        <taxon>Alphaproteobacteria</taxon>
        <taxon>Rhodobacterales</taxon>
        <taxon>Paracoccaceae</taxon>
        <taxon>Pelagovum</taxon>
    </lineage>
</organism>
<dbReference type="Gene3D" id="3.40.50.880">
    <property type="match status" value="1"/>
</dbReference>
<dbReference type="SUPFAM" id="SSF52317">
    <property type="entry name" value="Class I glutamine amidotransferase-like"/>
    <property type="match status" value="1"/>
</dbReference>
<gene>
    <name evidence="5" type="primary">ftrA</name>
    <name evidence="5" type="ORF">FHY64_15510</name>
</gene>
<dbReference type="GO" id="GO:0043565">
    <property type="term" value="F:sequence-specific DNA binding"/>
    <property type="evidence" value="ECO:0007669"/>
    <property type="project" value="InterPro"/>
</dbReference>
<accession>A0A5C5GBS1</accession>
<dbReference type="EMBL" id="VFFF01000002">
    <property type="protein sequence ID" value="TNY31422.1"/>
    <property type="molecule type" value="Genomic_DNA"/>
</dbReference>
<sequence>MDGSVCWVTGASWQNRPVSHTGRMDNLRSETAKAPLVCILAYDGLAMFEFGIALEIFALPRPEFPAWYRHKVIAAEPGPMRATGGIDVVAEHDLAALSQADLILVPGWRGMDAPVLQPLIDALQAASGNGARIASICSGVFVLAAAGLLNGRRATTHWRYTDVLAKRFPEVDVQPDVLFIDNGPVLTSAGSAAGIDLCLHLVRQDFGAAHANIVAKRLVMAPMREGGQSQFIPAPVPRERGGTIAPLLDRVRSSIDRPWTVGDMAREAGMSERTLMRRMVEATGETPQKWLARQRVAYAADLLETTTASLDDIAATAGFQSPETFRRLFRTIRGISPSQHRKSFAATERV</sequence>
<dbReference type="PANTHER" id="PTHR43130:SF3">
    <property type="entry name" value="HTH-TYPE TRANSCRIPTIONAL REGULATOR RV1931C"/>
    <property type="match status" value="1"/>
</dbReference>
<reference evidence="5 6" key="1">
    <citation type="submission" date="2019-06" db="EMBL/GenBank/DDBJ databases">
        <title>Genome of new Rhodobacteraceae sp. SM1903.</title>
        <authorList>
            <person name="Ren X."/>
        </authorList>
    </citation>
    <scope>NUCLEOTIDE SEQUENCE [LARGE SCALE GENOMIC DNA]</scope>
    <source>
        <strain evidence="5 6">SM1903</strain>
    </source>
</reference>
<dbReference type="NCBIfam" id="NF006902">
    <property type="entry name" value="PRK09393.1"/>
    <property type="match status" value="1"/>
</dbReference>
<dbReference type="InterPro" id="IPR018060">
    <property type="entry name" value="HTH_AraC"/>
</dbReference>
<dbReference type="InterPro" id="IPR029062">
    <property type="entry name" value="Class_I_gatase-like"/>
</dbReference>
<keyword evidence="1" id="KW-0805">Transcription regulation</keyword>
<dbReference type="Pfam" id="PF01965">
    <property type="entry name" value="DJ-1_PfpI"/>
    <property type="match status" value="1"/>
</dbReference>
<dbReference type="AlphaFoldDB" id="A0A5C5GBS1"/>
<protein>
    <submittedName>
        <fullName evidence="5">Transcriptional regulator FtrA</fullName>
    </submittedName>
</protein>
<dbReference type="OrthoDB" id="186587at2"/>
<dbReference type="InterPro" id="IPR002818">
    <property type="entry name" value="DJ-1/PfpI"/>
</dbReference>
<keyword evidence="3" id="KW-0804">Transcription</keyword>
<dbReference type="GO" id="GO:0003700">
    <property type="term" value="F:DNA-binding transcription factor activity"/>
    <property type="evidence" value="ECO:0007669"/>
    <property type="project" value="InterPro"/>
</dbReference>
<dbReference type="PROSITE" id="PS01124">
    <property type="entry name" value="HTH_ARAC_FAMILY_2"/>
    <property type="match status" value="1"/>
</dbReference>
<dbReference type="InterPro" id="IPR009057">
    <property type="entry name" value="Homeodomain-like_sf"/>
</dbReference>
<keyword evidence="6" id="KW-1185">Reference proteome</keyword>
<evidence type="ECO:0000256" key="1">
    <source>
        <dbReference type="ARBA" id="ARBA00023015"/>
    </source>
</evidence>
<feature type="domain" description="HTH araC/xylS-type" evidence="4">
    <location>
        <begin position="245"/>
        <end position="343"/>
    </location>
</feature>
<proteinExistence type="predicted"/>
<dbReference type="Gene3D" id="1.10.10.60">
    <property type="entry name" value="Homeodomain-like"/>
    <property type="match status" value="1"/>
</dbReference>
<dbReference type="SMART" id="SM00342">
    <property type="entry name" value="HTH_ARAC"/>
    <property type="match status" value="1"/>
</dbReference>
<dbReference type="PROSITE" id="PS00041">
    <property type="entry name" value="HTH_ARAC_FAMILY_1"/>
    <property type="match status" value="1"/>
</dbReference>
<evidence type="ECO:0000313" key="5">
    <source>
        <dbReference type="EMBL" id="TNY31422.1"/>
    </source>
</evidence>
<comment type="caution">
    <text evidence="5">The sequence shown here is derived from an EMBL/GenBank/DDBJ whole genome shotgun (WGS) entry which is preliminary data.</text>
</comment>
<dbReference type="Proteomes" id="UP000314011">
    <property type="component" value="Unassembled WGS sequence"/>
</dbReference>
<dbReference type="Pfam" id="PF12833">
    <property type="entry name" value="HTH_18"/>
    <property type="match status" value="1"/>
</dbReference>
<dbReference type="SUPFAM" id="SSF46689">
    <property type="entry name" value="Homeodomain-like"/>
    <property type="match status" value="2"/>
</dbReference>
<keyword evidence="2" id="KW-0238">DNA-binding</keyword>
<evidence type="ECO:0000256" key="2">
    <source>
        <dbReference type="ARBA" id="ARBA00023125"/>
    </source>
</evidence>
<dbReference type="InterPro" id="IPR018062">
    <property type="entry name" value="HTH_AraC-typ_CS"/>
</dbReference>
<evidence type="ECO:0000256" key="3">
    <source>
        <dbReference type="ARBA" id="ARBA00023163"/>
    </source>
</evidence>